<dbReference type="SUPFAM" id="SSF81321">
    <property type="entry name" value="Family A G protein-coupled receptor-like"/>
    <property type="match status" value="1"/>
</dbReference>
<dbReference type="EMBL" id="JAVRJZ010000019">
    <property type="protein sequence ID" value="KAK2707280.1"/>
    <property type="molecule type" value="Genomic_DNA"/>
</dbReference>
<evidence type="ECO:0000313" key="2">
    <source>
        <dbReference type="EMBL" id="KAK2707280.1"/>
    </source>
</evidence>
<keyword evidence="1" id="KW-0472">Membrane</keyword>
<dbReference type="AlphaFoldDB" id="A0AA88L496"/>
<dbReference type="Proteomes" id="UP001187531">
    <property type="component" value="Unassembled WGS sequence"/>
</dbReference>
<keyword evidence="1" id="KW-1133">Transmembrane helix</keyword>
<feature type="transmembrane region" description="Helical" evidence="1">
    <location>
        <begin position="65"/>
        <end position="84"/>
    </location>
</feature>
<protein>
    <submittedName>
        <fullName evidence="2">Uncharacterized protein</fullName>
    </submittedName>
</protein>
<feature type="transmembrane region" description="Helical" evidence="1">
    <location>
        <begin position="111"/>
        <end position="133"/>
    </location>
</feature>
<feature type="transmembrane region" description="Helical" evidence="1">
    <location>
        <begin position="154"/>
        <end position="175"/>
    </location>
</feature>
<reference evidence="2" key="1">
    <citation type="submission" date="2023-07" db="EMBL/GenBank/DDBJ databases">
        <title>Chromosome-level genome assembly of Artemia franciscana.</title>
        <authorList>
            <person name="Jo E."/>
        </authorList>
    </citation>
    <scope>NUCLEOTIDE SEQUENCE</scope>
    <source>
        <tissue evidence="2">Whole body</tissue>
    </source>
</reference>
<organism evidence="2 3">
    <name type="scientific">Artemia franciscana</name>
    <name type="common">Brine shrimp</name>
    <name type="synonym">Artemia sanfranciscana</name>
    <dbReference type="NCBI Taxonomy" id="6661"/>
    <lineage>
        <taxon>Eukaryota</taxon>
        <taxon>Metazoa</taxon>
        <taxon>Ecdysozoa</taxon>
        <taxon>Arthropoda</taxon>
        <taxon>Crustacea</taxon>
        <taxon>Branchiopoda</taxon>
        <taxon>Anostraca</taxon>
        <taxon>Artemiidae</taxon>
        <taxon>Artemia</taxon>
    </lineage>
</organism>
<feature type="transmembrane region" description="Helical" evidence="1">
    <location>
        <begin position="24"/>
        <end position="53"/>
    </location>
</feature>
<feature type="transmembrane region" description="Helical" evidence="1">
    <location>
        <begin position="187"/>
        <end position="206"/>
    </location>
</feature>
<comment type="caution">
    <text evidence="2">The sequence shown here is derived from an EMBL/GenBank/DDBJ whole genome shotgun (WGS) entry which is preliminary data.</text>
</comment>
<keyword evidence="1" id="KW-0812">Transmembrane</keyword>
<name>A0AA88L496_ARTSF</name>
<accession>A0AA88L496</accession>
<keyword evidence="3" id="KW-1185">Reference proteome</keyword>
<evidence type="ECO:0000256" key="1">
    <source>
        <dbReference type="SAM" id="Phobius"/>
    </source>
</evidence>
<proteinExistence type="predicted"/>
<evidence type="ECO:0000313" key="3">
    <source>
        <dbReference type="Proteomes" id="UP001187531"/>
    </source>
</evidence>
<gene>
    <name evidence="2" type="ORF">QYM36_015090</name>
</gene>
<sequence>MSVYYLQAIYRLTKKERGTIDCNLTIIITLLVVLISNFEQGVCLVARCLMLGFPGRVITWSNKKILAVSLSTSSIIVGPFWLMFYDMKATPLYQYCSLETVKNGPIRMSKTNAICLYTSLFLMVLLSFIVLKLEYKASKKIRPHAGMRTVNITTAKAQIFITIGSVVITPLPVLITEFVLGSVAGELSIQIVPVLSFSVLTLRYLLPPLMYIVFNRDIRMSALNLCPNLLRNGDV</sequence>